<evidence type="ECO:0000313" key="2">
    <source>
        <dbReference type="Proteomes" id="UP000591131"/>
    </source>
</evidence>
<dbReference type="Proteomes" id="UP000591131">
    <property type="component" value="Unassembled WGS sequence"/>
</dbReference>
<keyword evidence="2" id="KW-1185">Reference proteome</keyword>
<name>A0A7J6MS29_PERCH</name>
<proteinExistence type="predicted"/>
<sequence length="129" mass="14584">MFFGRSLPAFESTVYENAQGGQEVARLSGSTPGEAVLNRFIMLLIEHLATGHPMPKGFKILPKWRLTDQDLQPYVIKDTGYNRHQASEQEYQRANGGWRVSRSLPGLHHSMRCPLELGGCYGSMSRVYR</sequence>
<dbReference type="EMBL" id="JAAPAO010000071">
    <property type="protein sequence ID" value="KAF4674030.1"/>
    <property type="molecule type" value="Genomic_DNA"/>
</dbReference>
<comment type="caution">
    <text evidence="1">The sequence shown here is derived from an EMBL/GenBank/DDBJ whole genome shotgun (WGS) entry which is preliminary data.</text>
</comment>
<protein>
    <submittedName>
        <fullName evidence="1">Uncharacterized protein</fullName>
    </submittedName>
</protein>
<organism evidence="1 2">
    <name type="scientific">Perkinsus chesapeaki</name>
    <name type="common">Clam parasite</name>
    <name type="synonym">Perkinsus andrewsi</name>
    <dbReference type="NCBI Taxonomy" id="330153"/>
    <lineage>
        <taxon>Eukaryota</taxon>
        <taxon>Sar</taxon>
        <taxon>Alveolata</taxon>
        <taxon>Perkinsozoa</taxon>
        <taxon>Perkinsea</taxon>
        <taxon>Perkinsida</taxon>
        <taxon>Perkinsidae</taxon>
        <taxon>Perkinsus</taxon>
    </lineage>
</organism>
<accession>A0A7J6MS29</accession>
<reference evidence="1 2" key="1">
    <citation type="submission" date="2020-04" db="EMBL/GenBank/DDBJ databases">
        <title>Perkinsus chesapeaki whole genome sequence.</title>
        <authorList>
            <person name="Bogema D.R."/>
        </authorList>
    </citation>
    <scope>NUCLEOTIDE SEQUENCE [LARGE SCALE GENOMIC DNA]</scope>
    <source>
        <strain evidence="1">ATCC PRA-425</strain>
    </source>
</reference>
<dbReference type="AlphaFoldDB" id="A0A7J6MS29"/>
<evidence type="ECO:0000313" key="1">
    <source>
        <dbReference type="EMBL" id="KAF4674030.1"/>
    </source>
</evidence>
<gene>
    <name evidence="1" type="ORF">FOL47_009821</name>
</gene>